<evidence type="ECO:0000313" key="1">
    <source>
        <dbReference type="EMBL" id="OAF05387.1"/>
    </source>
</evidence>
<proteinExistence type="predicted"/>
<dbReference type="Pfam" id="PF14026">
    <property type="entry name" value="SCO4226-like"/>
    <property type="match status" value="1"/>
</dbReference>
<dbReference type="Gene3D" id="3.30.70.3090">
    <property type="entry name" value="ORF SCO4226, nickel-binding ferredoxin-like monomer"/>
    <property type="match status" value="1"/>
</dbReference>
<evidence type="ECO:0000313" key="2">
    <source>
        <dbReference type="Proteomes" id="UP000076959"/>
    </source>
</evidence>
<name>A0A176YGF0_9BRAD</name>
<evidence type="ECO:0008006" key="3">
    <source>
        <dbReference type="Google" id="ProtNLM"/>
    </source>
</evidence>
<reference evidence="1 2" key="1">
    <citation type="submission" date="2016-03" db="EMBL/GenBank/DDBJ databases">
        <title>Draft Genome Sequence of the Strain BR 10245 (Bradyrhizobium sp.) isolated from nodules of Centrolobium paraense.</title>
        <authorList>
            <person name="Simoes-Araujo J.L.Sr."/>
            <person name="Barauna A.C."/>
            <person name="Silva K."/>
            <person name="Zilli J.E."/>
        </authorList>
    </citation>
    <scope>NUCLEOTIDE SEQUENCE [LARGE SCALE GENOMIC DNA]</scope>
    <source>
        <strain evidence="1 2">BR 10245</strain>
    </source>
</reference>
<dbReference type="AlphaFoldDB" id="A0A176YGF0"/>
<dbReference type="EMBL" id="LUUB01000079">
    <property type="protein sequence ID" value="OAF05387.1"/>
    <property type="molecule type" value="Genomic_DNA"/>
</dbReference>
<comment type="caution">
    <text evidence="1">The sequence shown here is derived from an EMBL/GenBank/DDBJ whole genome shotgun (WGS) entry which is preliminary data.</text>
</comment>
<dbReference type="STRING" id="1505087.AYJ54_00315"/>
<protein>
    <recommendedName>
        <fullName evidence="3">DUF4242 domain-containing protein</fullName>
    </recommendedName>
</protein>
<dbReference type="Proteomes" id="UP000076959">
    <property type="component" value="Unassembled WGS sequence"/>
</dbReference>
<keyword evidence="2" id="KW-1185">Reference proteome</keyword>
<accession>A0A176YGF0</accession>
<gene>
    <name evidence="1" type="ORF">AYJ54_00315</name>
</gene>
<dbReference type="InterPro" id="IPR025336">
    <property type="entry name" value="SCO4226-like"/>
</dbReference>
<dbReference type="RefSeq" id="WP_063703426.1">
    <property type="nucleotide sequence ID" value="NZ_LUUB01000079.1"/>
</dbReference>
<sequence>MPRFIIERNFADKLEFTKEGVDRVDLINDEEGVKWIFSFLSADKRKTYCLYEAENADAIRNAARRANIPADVIIEVDQITPAMFA</sequence>
<dbReference type="InterPro" id="IPR042557">
    <property type="entry name" value="SCO4226"/>
</dbReference>
<dbReference type="OrthoDB" id="9800027at2"/>
<organism evidence="1 2">
    <name type="scientific">Bradyrhizobium centrolobii</name>
    <dbReference type="NCBI Taxonomy" id="1505087"/>
    <lineage>
        <taxon>Bacteria</taxon>
        <taxon>Pseudomonadati</taxon>
        <taxon>Pseudomonadota</taxon>
        <taxon>Alphaproteobacteria</taxon>
        <taxon>Hyphomicrobiales</taxon>
        <taxon>Nitrobacteraceae</taxon>
        <taxon>Bradyrhizobium</taxon>
    </lineage>
</organism>